<dbReference type="InterPro" id="IPR018303">
    <property type="entry name" value="ATPase_P-typ_P_site"/>
</dbReference>
<evidence type="ECO:0000313" key="13">
    <source>
        <dbReference type="EnsemblFungi" id="EJT76613"/>
    </source>
</evidence>
<dbReference type="GO" id="GO:0036376">
    <property type="term" value="P:sodium ion export across plasma membrane"/>
    <property type="evidence" value="ECO:0007669"/>
    <property type="project" value="TreeGrafter"/>
</dbReference>
<dbReference type="InterPro" id="IPR001757">
    <property type="entry name" value="P_typ_ATPase"/>
</dbReference>
<dbReference type="InterPro" id="IPR023214">
    <property type="entry name" value="HAD_sf"/>
</dbReference>
<evidence type="ECO:0000256" key="1">
    <source>
        <dbReference type="ARBA" id="ARBA00004651"/>
    </source>
</evidence>
<reference evidence="14" key="1">
    <citation type="submission" date="2010-07" db="EMBL/GenBank/DDBJ databases">
        <title>The genome sequence of Gaeumannomyces graminis var. tritici strain R3-111a-1.</title>
        <authorList>
            <consortium name="The Broad Institute Genome Sequencing Platform"/>
            <person name="Ma L.-J."/>
            <person name="Dead R."/>
            <person name="Young S."/>
            <person name="Zeng Q."/>
            <person name="Koehrsen M."/>
            <person name="Alvarado L."/>
            <person name="Berlin A."/>
            <person name="Chapman S.B."/>
            <person name="Chen Z."/>
            <person name="Freedman E."/>
            <person name="Gellesch M."/>
            <person name="Goldberg J."/>
            <person name="Griggs A."/>
            <person name="Gujja S."/>
            <person name="Heilman E.R."/>
            <person name="Heiman D."/>
            <person name="Hepburn T."/>
            <person name="Howarth C."/>
            <person name="Jen D."/>
            <person name="Larson L."/>
            <person name="Mehta T."/>
            <person name="Neiman D."/>
            <person name="Pearson M."/>
            <person name="Roberts A."/>
            <person name="Saif S."/>
            <person name="Shea T."/>
            <person name="Shenoy N."/>
            <person name="Sisk P."/>
            <person name="Stolte C."/>
            <person name="Sykes S."/>
            <person name="Walk T."/>
            <person name="White J."/>
            <person name="Yandava C."/>
            <person name="Haas B."/>
            <person name="Nusbaum C."/>
            <person name="Birren B."/>
        </authorList>
    </citation>
    <scope>NUCLEOTIDE SEQUENCE [LARGE SCALE GENOMIC DNA]</scope>
    <source>
        <strain evidence="14">R3-111a-1</strain>
    </source>
</reference>
<dbReference type="InterPro" id="IPR008250">
    <property type="entry name" value="ATPase_P-typ_transduc_dom_A_sf"/>
</dbReference>
<reference evidence="13" key="4">
    <citation type="journal article" date="2015" name="G3 (Bethesda)">
        <title>Genome sequences of three phytopathogenic species of the Magnaporthaceae family of fungi.</title>
        <authorList>
            <person name="Okagaki L.H."/>
            <person name="Nunes C.C."/>
            <person name="Sailsbery J."/>
            <person name="Clay B."/>
            <person name="Brown D."/>
            <person name="John T."/>
            <person name="Oh Y."/>
            <person name="Young N."/>
            <person name="Fitzgerald M."/>
            <person name="Haas B.J."/>
            <person name="Zeng Q."/>
            <person name="Young S."/>
            <person name="Adiconis X."/>
            <person name="Fan L."/>
            <person name="Levin J.Z."/>
            <person name="Mitchell T.K."/>
            <person name="Okubara P.A."/>
            <person name="Farman M.L."/>
            <person name="Kohn L.M."/>
            <person name="Birren B."/>
            <person name="Ma L.-J."/>
            <person name="Dean R.A."/>
        </authorList>
    </citation>
    <scope>NUCLEOTIDE SEQUENCE</scope>
    <source>
        <strain evidence="13">R3-111a-1</strain>
    </source>
</reference>
<organism evidence="12">
    <name type="scientific">Gaeumannomyces tritici (strain R3-111a-1)</name>
    <name type="common">Wheat and barley take-all root rot fungus</name>
    <name type="synonym">Gaeumannomyces graminis var. tritici</name>
    <dbReference type="NCBI Taxonomy" id="644352"/>
    <lineage>
        <taxon>Eukaryota</taxon>
        <taxon>Fungi</taxon>
        <taxon>Dikarya</taxon>
        <taxon>Ascomycota</taxon>
        <taxon>Pezizomycotina</taxon>
        <taxon>Sordariomycetes</taxon>
        <taxon>Sordariomycetidae</taxon>
        <taxon>Magnaporthales</taxon>
        <taxon>Magnaporthaceae</taxon>
        <taxon>Gaeumannomyces</taxon>
    </lineage>
</organism>
<dbReference type="InterPro" id="IPR023298">
    <property type="entry name" value="ATPase_P-typ_TM_dom_sf"/>
</dbReference>
<dbReference type="EnsemblFungi" id="EJT76613">
    <property type="protein sequence ID" value="EJT76613"/>
    <property type="gene ID" value="GGTG_06530"/>
</dbReference>
<dbReference type="OrthoDB" id="158672at2759"/>
<dbReference type="VEuPathDB" id="FungiDB:GGTG_06530"/>
<dbReference type="RefSeq" id="XP_009222613.1">
    <property type="nucleotide sequence ID" value="XM_009224349.1"/>
</dbReference>
<keyword evidence="6" id="KW-1278">Translocase</keyword>
<dbReference type="SFLD" id="SFLDS00003">
    <property type="entry name" value="Haloacid_Dehalogenase"/>
    <property type="match status" value="1"/>
</dbReference>
<dbReference type="NCBIfam" id="TIGR01494">
    <property type="entry name" value="ATPase_P-type"/>
    <property type="match status" value="2"/>
</dbReference>
<feature type="transmembrane region" description="Helical" evidence="10">
    <location>
        <begin position="344"/>
        <end position="371"/>
    </location>
</feature>
<dbReference type="GO" id="GO:0016887">
    <property type="term" value="F:ATP hydrolysis activity"/>
    <property type="evidence" value="ECO:0007669"/>
    <property type="project" value="InterPro"/>
</dbReference>
<keyword evidence="3 10" id="KW-0812">Transmembrane</keyword>
<reference evidence="12" key="2">
    <citation type="submission" date="2010-07" db="EMBL/GenBank/DDBJ databases">
        <authorList>
            <consortium name="The Broad Institute Genome Sequencing Platform"/>
            <consortium name="Broad Institute Genome Sequencing Center for Infectious Disease"/>
            <person name="Ma L.-J."/>
            <person name="Dead R."/>
            <person name="Young S."/>
            <person name="Zeng Q."/>
            <person name="Koehrsen M."/>
            <person name="Alvarado L."/>
            <person name="Berlin A."/>
            <person name="Chapman S.B."/>
            <person name="Chen Z."/>
            <person name="Freedman E."/>
            <person name="Gellesch M."/>
            <person name="Goldberg J."/>
            <person name="Griggs A."/>
            <person name="Gujja S."/>
            <person name="Heilman E.R."/>
            <person name="Heiman D."/>
            <person name="Hepburn T."/>
            <person name="Howarth C."/>
            <person name="Jen D."/>
            <person name="Larson L."/>
            <person name="Mehta T."/>
            <person name="Neiman D."/>
            <person name="Pearson M."/>
            <person name="Roberts A."/>
            <person name="Saif S."/>
            <person name="Shea T."/>
            <person name="Shenoy N."/>
            <person name="Sisk P."/>
            <person name="Stolte C."/>
            <person name="Sykes S."/>
            <person name="Walk T."/>
            <person name="White J."/>
            <person name="Yandava C."/>
            <person name="Haas B."/>
            <person name="Nusbaum C."/>
            <person name="Birren B."/>
        </authorList>
    </citation>
    <scope>NUCLEOTIDE SEQUENCE</scope>
    <source>
        <strain evidence="12">R3-111a-1</strain>
    </source>
</reference>
<keyword evidence="14" id="KW-1185">Reference proteome</keyword>
<feature type="region of interest" description="Disordered" evidence="9">
    <location>
        <begin position="1"/>
        <end position="60"/>
    </location>
</feature>
<sequence>MDRIEPSQPETPASPVRQGIKWQPADEEAGQGQRGRPTLRRAHSRGSMSIHSAHSRAGSIDPSAAIPIQYRTLSIDVEDYQANASQSKKKDAVATDLADLEWHTIAVDELVRRLSSSLKEGLSDDQVQRRIKQYGKNAPTPPQTQRVRQTLGYFFKGFGPILLAGSILVFIAWKPLGDPPQTANLALAIVLLAVFFIQAGFNMLQDWSSSRVMASIKTMLPDECLAIREGVQCDLLAQDIVPGDVVVIKAGNKLPADVRFVDVSSDAKFDRSVLTGESVPISASTDSTDSNYLETRCIGLQGTHCVSGTCLGVVVATGDMTVFGRIAKLTSEPKKGMTTLEKEVANFVWIICSIMLLMIILVIALWAGWLRKEHPNWINVPNLIVSCVSVAVAFIPEGLPVALTASLTISANMMRKNKVLCKSLKTVETLGAVSVICSDKTGTLTQNKMVVTEAAVAGQIMTAQEALDMLLANRDASDLAVNALEQLRTVAGLCNAGEFDAATQHLELKERRVRGDATDQAILRFAESLGSVAESRRFWHTRFDLAFNSKNKFMIRAFSNANRAGLADAIPTNTCAIFEPGDMLLTIKGAPDVLLPRCSRYVSKSGASISLTPAMLEKVDKIKNDWSAQGRRVLLLAHKPISRTSLKNPVQSSGFEREMTEHAASGLTLVGLVAIVDPPRPEIPDVVQTLRCAGVRIFMVTGDFALTAQAIARECRIITNPDSAVANISALSRDTPPPAAPAPAGKHVRVDSDAAPPLSMSIVLTGADVQSLLPAQWDALVGSYNEVVFARTTPEQKLRIVRELQARGHVVGMTGDGVNDAPALRAADVGIAVGGGSDIAIEAADMVLLDSFGSVVEAVRYGRTTFDNLKKTIAYLLPAGSFSEFWPVMTNVAFGLPQILSSFLMIIICCFTDSLAATSLAYEKPEADVLLRPPRRVGVDHLVDWKLIVQSYGVVGMMETTASFAMAYWYLERQGISFSRTWLAFGALPPDVDPQFYAQQLKVASSIYFVTLVVMQWFNLLAVRTRTLSLFQHAPVGNKETQNLWLFPAVAFSLVMAFFWLYVPSLQAVIDTTPVPVEYWFLPMAFGAAILLLDEARKVCVRTWPRGFLARVAW</sequence>
<dbReference type="InterPro" id="IPR044492">
    <property type="entry name" value="P_typ_ATPase_HD_dom"/>
</dbReference>
<feature type="transmembrane region" description="Helical" evidence="10">
    <location>
        <begin position="1075"/>
        <end position="1093"/>
    </location>
</feature>
<dbReference type="GO" id="GO:0005524">
    <property type="term" value="F:ATP binding"/>
    <property type="evidence" value="ECO:0007669"/>
    <property type="project" value="UniProtKB-KW"/>
</dbReference>
<dbReference type="Pfam" id="PF00702">
    <property type="entry name" value="Hydrolase"/>
    <property type="match status" value="1"/>
</dbReference>
<dbReference type="Pfam" id="PF00122">
    <property type="entry name" value="E1-E2_ATPase"/>
    <property type="match status" value="1"/>
</dbReference>
<dbReference type="PANTHER" id="PTHR43294:SF21">
    <property type="entry name" value="CATION TRANSPORTING ATPASE"/>
    <property type="match status" value="1"/>
</dbReference>
<dbReference type="EMBL" id="GL385397">
    <property type="protein sequence ID" value="EJT76613.1"/>
    <property type="molecule type" value="Genomic_DNA"/>
</dbReference>
<evidence type="ECO:0000256" key="2">
    <source>
        <dbReference type="ARBA" id="ARBA00022475"/>
    </source>
</evidence>
<dbReference type="SFLD" id="SFLDG00002">
    <property type="entry name" value="C1.7:_P-type_atpase_like"/>
    <property type="match status" value="1"/>
</dbReference>
<feature type="transmembrane region" description="Helical" evidence="10">
    <location>
        <begin position="383"/>
        <end position="409"/>
    </location>
</feature>
<proteinExistence type="predicted"/>
<keyword evidence="8 10" id="KW-0472">Membrane</keyword>
<dbReference type="InterPro" id="IPR036412">
    <property type="entry name" value="HAD-like_sf"/>
</dbReference>
<evidence type="ECO:0000256" key="4">
    <source>
        <dbReference type="ARBA" id="ARBA00022741"/>
    </source>
</evidence>
<dbReference type="InterPro" id="IPR004014">
    <property type="entry name" value="ATPase_P-typ_cation-transptr_N"/>
</dbReference>
<feature type="transmembrane region" description="Helical" evidence="10">
    <location>
        <begin position="1044"/>
        <end position="1063"/>
    </location>
</feature>
<evidence type="ECO:0000313" key="12">
    <source>
        <dbReference type="EMBL" id="EJT76613.1"/>
    </source>
</evidence>
<evidence type="ECO:0000256" key="8">
    <source>
        <dbReference type="ARBA" id="ARBA00023136"/>
    </source>
</evidence>
<name>J3NZ30_GAET3</name>
<reference evidence="12" key="3">
    <citation type="submission" date="2010-09" db="EMBL/GenBank/DDBJ databases">
        <title>Annotation of Gaeumannomyces graminis var. tritici R3-111a-1.</title>
        <authorList>
            <consortium name="The Broad Institute Genome Sequencing Platform"/>
            <person name="Ma L.-J."/>
            <person name="Dead R."/>
            <person name="Young S.K."/>
            <person name="Zeng Q."/>
            <person name="Gargeya S."/>
            <person name="Fitzgerald M."/>
            <person name="Haas B."/>
            <person name="Abouelleil A."/>
            <person name="Alvarado L."/>
            <person name="Arachchi H.M."/>
            <person name="Berlin A."/>
            <person name="Brown A."/>
            <person name="Chapman S.B."/>
            <person name="Chen Z."/>
            <person name="Dunbar C."/>
            <person name="Freedman E."/>
            <person name="Gearin G."/>
            <person name="Gellesch M."/>
            <person name="Goldberg J."/>
            <person name="Griggs A."/>
            <person name="Gujja S."/>
            <person name="Heiman D."/>
            <person name="Howarth C."/>
            <person name="Larson L."/>
            <person name="Lui A."/>
            <person name="MacDonald P.J.P."/>
            <person name="Mehta T."/>
            <person name="Montmayeur A."/>
            <person name="Murphy C."/>
            <person name="Neiman D."/>
            <person name="Pearson M."/>
            <person name="Priest M."/>
            <person name="Roberts A."/>
            <person name="Saif S."/>
            <person name="Shea T."/>
            <person name="Shenoy N."/>
            <person name="Sisk P."/>
            <person name="Stolte C."/>
            <person name="Sykes S."/>
            <person name="Yandava C."/>
            <person name="Wortman J."/>
            <person name="Nusbaum C."/>
            <person name="Birren B."/>
        </authorList>
    </citation>
    <scope>NUCLEOTIDE SEQUENCE</scope>
    <source>
        <strain evidence="12">R3-111a-1</strain>
    </source>
</reference>
<dbReference type="GO" id="GO:1990573">
    <property type="term" value="P:potassium ion import across plasma membrane"/>
    <property type="evidence" value="ECO:0007669"/>
    <property type="project" value="TreeGrafter"/>
</dbReference>
<evidence type="ECO:0000313" key="14">
    <source>
        <dbReference type="Proteomes" id="UP000006039"/>
    </source>
</evidence>
<dbReference type="SUPFAM" id="SSF81653">
    <property type="entry name" value="Calcium ATPase, transduction domain A"/>
    <property type="match status" value="1"/>
</dbReference>
<evidence type="ECO:0000256" key="7">
    <source>
        <dbReference type="ARBA" id="ARBA00022989"/>
    </source>
</evidence>
<dbReference type="FunFam" id="3.40.1110.10:FF:000114">
    <property type="entry name" value="H /K ATPase alpha subunit, putative"/>
    <property type="match status" value="1"/>
</dbReference>
<feature type="transmembrane region" description="Helical" evidence="10">
    <location>
        <begin position="1003"/>
        <end position="1023"/>
    </location>
</feature>
<dbReference type="SUPFAM" id="SSF81665">
    <property type="entry name" value="Calcium ATPase, transmembrane domain M"/>
    <property type="match status" value="1"/>
</dbReference>
<dbReference type="GO" id="GO:0005391">
    <property type="term" value="F:P-type sodium:potassium-exchanging transporter activity"/>
    <property type="evidence" value="ECO:0007669"/>
    <property type="project" value="TreeGrafter"/>
</dbReference>
<evidence type="ECO:0000256" key="3">
    <source>
        <dbReference type="ARBA" id="ARBA00022692"/>
    </source>
</evidence>
<evidence type="ECO:0000259" key="11">
    <source>
        <dbReference type="SMART" id="SM00831"/>
    </source>
</evidence>
<dbReference type="GeneID" id="20346988"/>
<keyword evidence="2" id="KW-1003">Cell membrane</keyword>
<evidence type="ECO:0000256" key="6">
    <source>
        <dbReference type="ARBA" id="ARBA00022967"/>
    </source>
</evidence>
<dbReference type="InterPro" id="IPR059000">
    <property type="entry name" value="ATPase_P-type_domA"/>
</dbReference>
<dbReference type="Pfam" id="PF00690">
    <property type="entry name" value="Cation_ATPase_N"/>
    <property type="match status" value="1"/>
</dbReference>
<accession>J3NZ30</accession>
<protein>
    <recommendedName>
        <fullName evidence="11">Cation-transporting P-type ATPase N-terminal domain-containing protein</fullName>
    </recommendedName>
</protein>
<dbReference type="STRING" id="644352.J3NZ30"/>
<dbReference type="GO" id="GO:1902600">
    <property type="term" value="P:proton transmembrane transport"/>
    <property type="evidence" value="ECO:0007669"/>
    <property type="project" value="TreeGrafter"/>
</dbReference>
<keyword evidence="7 10" id="KW-1133">Transmembrane helix</keyword>
<dbReference type="AlphaFoldDB" id="J3NZ30"/>
<dbReference type="Gene3D" id="2.70.150.10">
    <property type="entry name" value="Calcium-transporting ATPase, cytoplasmic transduction domain A"/>
    <property type="match status" value="1"/>
</dbReference>
<evidence type="ECO:0000256" key="10">
    <source>
        <dbReference type="SAM" id="Phobius"/>
    </source>
</evidence>
<dbReference type="GO" id="GO:0030007">
    <property type="term" value="P:intracellular potassium ion homeostasis"/>
    <property type="evidence" value="ECO:0007669"/>
    <property type="project" value="TreeGrafter"/>
</dbReference>
<dbReference type="InterPro" id="IPR050510">
    <property type="entry name" value="Cation_transp_ATPase_P-type"/>
</dbReference>
<dbReference type="GO" id="GO:0006883">
    <property type="term" value="P:intracellular sodium ion homeostasis"/>
    <property type="evidence" value="ECO:0007669"/>
    <property type="project" value="TreeGrafter"/>
</dbReference>
<dbReference type="PROSITE" id="PS00154">
    <property type="entry name" value="ATPASE_E1_E2"/>
    <property type="match status" value="1"/>
</dbReference>
<evidence type="ECO:0000256" key="5">
    <source>
        <dbReference type="ARBA" id="ARBA00022840"/>
    </source>
</evidence>
<dbReference type="InterPro" id="IPR023299">
    <property type="entry name" value="ATPase_P-typ_cyto_dom_N"/>
</dbReference>
<feature type="transmembrane region" description="Helical" evidence="10">
    <location>
        <begin position="185"/>
        <end position="204"/>
    </location>
</feature>
<feature type="transmembrane region" description="Helical" evidence="10">
    <location>
        <begin position="153"/>
        <end position="173"/>
    </location>
</feature>
<dbReference type="Pfam" id="PF00689">
    <property type="entry name" value="Cation_ATPase_C"/>
    <property type="match status" value="1"/>
</dbReference>
<dbReference type="SMART" id="SM00831">
    <property type="entry name" value="Cation_ATPase_N"/>
    <property type="match status" value="1"/>
</dbReference>
<comment type="subcellular location">
    <subcellularLocation>
        <location evidence="1">Cell membrane</location>
        <topology evidence="1">Multi-pass membrane protein</topology>
    </subcellularLocation>
</comment>
<dbReference type="Gene3D" id="3.40.50.1000">
    <property type="entry name" value="HAD superfamily/HAD-like"/>
    <property type="match status" value="1"/>
</dbReference>
<dbReference type="PRINTS" id="PR00119">
    <property type="entry name" value="CATATPASE"/>
</dbReference>
<gene>
    <name evidence="13" type="primary">20346988</name>
    <name evidence="12" type="ORF">GGTG_06530</name>
</gene>
<dbReference type="PANTHER" id="PTHR43294">
    <property type="entry name" value="SODIUM/POTASSIUM-TRANSPORTING ATPASE SUBUNIT ALPHA"/>
    <property type="match status" value="1"/>
</dbReference>
<dbReference type="SUPFAM" id="SSF56784">
    <property type="entry name" value="HAD-like"/>
    <property type="match status" value="1"/>
</dbReference>
<dbReference type="Proteomes" id="UP000006039">
    <property type="component" value="Unassembled WGS sequence"/>
</dbReference>
<dbReference type="SFLD" id="SFLDF00027">
    <property type="entry name" value="p-type_atpase"/>
    <property type="match status" value="1"/>
</dbReference>
<dbReference type="Gene3D" id="1.20.1110.10">
    <property type="entry name" value="Calcium-transporting ATPase, transmembrane domain"/>
    <property type="match status" value="1"/>
</dbReference>
<evidence type="ECO:0000256" key="9">
    <source>
        <dbReference type="SAM" id="MobiDB-lite"/>
    </source>
</evidence>
<dbReference type="FunFam" id="3.40.50.1000:FF:000001">
    <property type="entry name" value="Phospholipid-transporting ATPase IC"/>
    <property type="match status" value="1"/>
</dbReference>
<dbReference type="eggNOG" id="KOG0203">
    <property type="taxonomic scope" value="Eukaryota"/>
</dbReference>
<dbReference type="InterPro" id="IPR006068">
    <property type="entry name" value="ATPase_P-typ_cation-transptr_C"/>
</dbReference>
<dbReference type="HOGENOM" id="CLU_002360_4_1_1"/>
<keyword evidence="4" id="KW-0547">Nucleotide-binding</keyword>
<dbReference type="Gene3D" id="3.40.1110.10">
    <property type="entry name" value="Calcium-transporting ATPase, cytoplasmic domain N"/>
    <property type="match status" value="1"/>
</dbReference>
<reference evidence="13" key="5">
    <citation type="submission" date="2018-04" db="UniProtKB">
        <authorList>
            <consortium name="EnsemblFungi"/>
        </authorList>
    </citation>
    <scope>IDENTIFICATION</scope>
    <source>
        <strain evidence="13">R3-111a-1</strain>
    </source>
</reference>
<feature type="domain" description="Cation-transporting P-type ATPase N-terminal" evidence="11">
    <location>
        <begin position="101"/>
        <end position="174"/>
    </location>
</feature>
<keyword evidence="5" id="KW-0067">ATP-binding</keyword>
<dbReference type="SUPFAM" id="SSF81660">
    <property type="entry name" value="Metal cation-transporting ATPase, ATP-binding domain N"/>
    <property type="match status" value="1"/>
</dbReference>
<dbReference type="Pfam" id="PF13246">
    <property type="entry name" value="Cation_ATPase"/>
    <property type="match status" value="1"/>
</dbReference>
<dbReference type="PRINTS" id="PR00121">
    <property type="entry name" value="NAKATPASE"/>
</dbReference>
<dbReference type="GO" id="GO:0005886">
    <property type="term" value="C:plasma membrane"/>
    <property type="evidence" value="ECO:0007669"/>
    <property type="project" value="UniProtKB-SubCell"/>
</dbReference>